<proteinExistence type="predicted"/>
<organism evidence="2 3">
    <name type="scientific">Glossina austeni</name>
    <name type="common">Savannah tsetse fly</name>
    <dbReference type="NCBI Taxonomy" id="7395"/>
    <lineage>
        <taxon>Eukaryota</taxon>
        <taxon>Metazoa</taxon>
        <taxon>Ecdysozoa</taxon>
        <taxon>Arthropoda</taxon>
        <taxon>Hexapoda</taxon>
        <taxon>Insecta</taxon>
        <taxon>Pterygota</taxon>
        <taxon>Neoptera</taxon>
        <taxon>Endopterygota</taxon>
        <taxon>Diptera</taxon>
        <taxon>Brachycera</taxon>
        <taxon>Muscomorpha</taxon>
        <taxon>Hippoboscoidea</taxon>
        <taxon>Glossinidae</taxon>
        <taxon>Glossina</taxon>
    </lineage>
</organism>
<dbReference type="EnsemblMetazoa" id="GAUT015098-RA">
    <property type="protein sequence ID" value="GAUT015098-PA"/>
    <property type="gene ID" value="GAUT015098"/>
</dbReference>
<accession>A0A1A9UTV9</accession>
<feature type="transmembrane region" description="Helical" evidence="1">
    <location>
        <begin position="44"/>
        <end position="66"/>
    </location>
</feature>
<evidence type="ECO:0008006" key="4">
    <source>
        <dbReference type="Google" id="ProtNLM"/>
    </source>
</evidence>
<keyword evidence="3" id="KW-1185">Reference proteome</keyword>
<evidence type="ECO:0000256" key="1">
    <source>
        <dbReference type="SAM" id="Phobius"/>
    </source>
</evidence>
<name>A0A1A9UTV9_GLOAU</name>
<evidence type="ECO:0000313" key="3">
    <source>
        <dbReference type="Proteomes" id="UP000078200"/>
    </source>
</evidence>
<dbReference type="AlphaFoldDB" id="A0A1A9UTV9"/>
<protein>
    <recommendedName>
        <fullName evidence="4">Transmembrane protein</fullName>
    </recommendedName>
</protein>
<keyword evidence="1" id="KW-1133">Transmembrane helix</keyword>
<dbReference type="Proteomes" id="UP000078200">
    <property type="component" value="Unassembled WGS sequence"/>
</dbReference>
<sequence>MGGADEKQWNNPSIRMQENKEVNFMEKGGDGKQNERFKAFDGNIRIFLTFLLLPLTTLSFSNHIIWPLKYFRYPRMNSCRKQIYLEVADRGTYKTNNEEFTGTFLISARQYNYSRPIICSISSISMNKEEL</sequence>
<keyword evidence="1" id="KW-0812">Transmembrane</keyword>
<reference evidence="2" key="1">
    <citation type="submission" date="2020-05" db="UniProtKB">
        <authorList>
            <consortium name="EnsemblMetazoa"/>
        </authorList>
    </citation>
    <scope>IDENTIFICATION</scope>
    <source>
        <strain evidence="2">TTRI</strain>
    </source>
</reference>
<evidence type="ECO:0000313" key="2">
    <source>
        <dbReference type="EnsemblMetazoa" id="GAUT015098-PA"/>
    </source>
</evidence>
<dbReference type="VEuPathDB" id="VectorBase:GAUT015098"/>
<keyword evidence="1" id="KW-0472">Membrane</keyword>